<organism evidence="11 12">
    <name type="scientific">Paenibacillus eucommiae</name>
    <dbReference type="NCBI Taxonomy" id="1355755"/>
    <lineage>
        <taxon>Bacteria</taxon>
        <taxon>Bacillati</taxon>
        <taxon>Bacillota</taxon>
        <taxon>Bacilli</taxon>
        <taxon>Bacillales</taxon>
        <taxon>Paenibacillaceae</taxon>
        <taxon>Paenibacillus</taxon>
    </lineage>
</organism>
<dbReference type="InterPro" id="IPR003594">
    <property type="entry name" value="HATPase_dom"/>
</dbReference>
<dbReference type="PROSITE" id="PS50109">
    <property type="entry name" value="HIS_KIN"/>
    <property type="match status" value="1"/>
</dbReference>
<dbReference type="InterPro" id="IPR036890">
    <property type="entry name" value="HATPase_C_sf"/>
</dbReference>
<dbReference type="SUPFAM" id="SSF55874">
    <property type="entry name" value="ATPase domain of HSP90 chaperone/DNA topoisomerase II/histidine kinase"/>
    <property type="match status" value="1"/>
</dbReference>
<keyword evidence="9" id="KW-1133">Transmembrane helix</keyword>
<dbReference type="SMART" id="SM00388">
    <property type="entry name" value="HisKA"/>
    <property type="match status" value="1"/>
</dbReference>
<dbReference type="SMART" id="SM00387">
    <property type="entry name" value="HATPase_c"/>
    <property type="match status" value="1"/>
</dbReference>
<evidence type="ECO:0000256" key="9">
    <source>
        <dbReference type="SAM" id="Phobius"/>
    </source>
</evidence>
<dbReference type="InterPro" id="IPR011623">
    <property type="entry name" value="7TMR_DISM_rcpt_extracell_dom1"/>
</dbReference>
<dbReference type="InterPro" id="IPR050736">
    <property type="entry name" value="Sensor_HK_Regulatory"/>
</dbReference>
<keyword evidence="9" id="KW-0812">Transmembrane</keyword>
<feature type="transmembrane region" description="Helical" evidence="9">
    <location>
        <begin position="321"/>
        <end position="342"/>
    </location>
</feature>
<feature type="transmembrane region" description="Helical" evidence="9">
    <location>
        <begin position="268"/>
        <end position="287"/>
    </location>
</feature>
<dbReference type="EC" id="2.7.13.3" evidence="2"/>
<sequence>MQVKITGWVLLLSILITMVPSPVQAEVKKFEAVMGEMDLRGAPFEEHIFRLEGEWEFYHNELLTTETWRGEAGEAGTVQKTFIQAPSIWSKAAYTGQDKLSNLGYGTYRLKVKIDERYANQVLSMYIPPIASAYRLWVNGEELAANGIVGSDRASMSPKSYSKVVPFKPGVDEIEMVVQVSNFVQRKGGMWAPLILGKDVLVQRHQEIKVVRDIFLASIILVLGFYHFSLYLGALCLLLCIRVLLVGEMLLIRIFPSINWELSVKMEYLSIYIGIMALFKFISFLYPHESNRHVVRACLFISLFFCATTLFPAIVSTYFMLPFFVALVLMIAYMGYISLSALYHKREGALLNCISLSIMLLLSFNDYLFYSFSANTTELAPFGILLFIFIQTLILGKRSSNAFSRAEQLTLDLHKANQSLEQKVVERTLELQVSNEQLLHIEQTRKTFFSNIAHELGTPIQSVQGYIQLLQANTNPGAKQEYLALAYEKTSMLSRLIKDLLDLAKMEEGQLKFLLEKVDADALLTHLYDRSRWDIEREQMQPRFSPLTGVPDGYSAFVNIDIIRIEQVVSNLVNNSIRFTSSGGIIHLQGQFVNRLTQGDAAGKAGMERDYSPAVEGTDGWVQIVVTDTGLGIDKQLLPHVFERFRKGEPADNRAKGSGLGLVICKHIMLRHQGEIWVESTPGLGTRVTMALPATLQHKELEIEIDEI</sequence>
<dbReference type="Proteomes" id="UP001519287">
    <property type="component" value="Unassembled WGS sequence"/>
</dbReference>
<evidence type="ECO:0000259" key="10">
    <source>
        <dbReference type="PROSITE" id="PS50109"/>
    </source>
</evidence>
<dbReference type="Gene3D" id="2.60.120.260">
    <property type="entry name" value="Galactose-binding domain-like"/>
    <property type="match status" value="1"/>
</dbReference>
<dbReference type="InterPro" id="IPR003661">
    <property type="entry name" value="HisK_dim/P_dom"/>
</dbReference>
<dbReference type="GO" id="GO:0016301">
    <property type="term" value="F:kinase activity"/>
    <property type="evidence" value="ECO:0007669"/>
    <property type="project" value="UniProtKB-KW"/>
</dbReference>
<keyword evidence="5" id="KW-0547">Nucleotide-binding</keyword>
<dbReference type="InterPro" id="IPR005467">
    <property type="entry name" value="His_kinase_dom"/>
</dbReference>
<dbReference type="Pfam" id="PF02518">
    <property type="entry name" value="HATPase_c"/>
    <property type="match status" value="1"/>
</dbReference>
<evidence type="ECO:0000256" key="4">
    <source>
        <dbReference type="ARBA" id="ARBA00022679"/>
    </source>
</evidence>
<dbReference type="PANTHER" id="PTHR43711:SF1">
    <property type="entry name" value="HISTIDINE KINASE 1"/>
    <property type="match status" value="1"/>
</dbReference>
<keyword evidence="12" id="KW-1185">Reference proteome</keyword>
<comment type="caution">
    <text evidence="11">The sequence shown here is derived from an EMBL/GenBank/DDBJ whole genome shotgun (WGS) entry which is preliminary data.</text>
</comment>
<protein>
    <recommendedName>
        <fullName evidence="2">histidine kinase</fullName>
        <ecNumber evidence="2">2.7.13.3</ecNumber>
    </recommendedName>
</protein>
<dbReference type="PANTHER" id="PTHR43711">
    <property type="entry name" value="TWO-COMPONENT HISTIDINE KINASE"/>
    <property type="match status" value="1"/>
</dbReference>
<feature type="transmembrane region" description="Helical" evidence="9">
    <location>
        <begin position="379"/>
        <end position="396"/>
    </location>
</feature>
<keyword evidence="7" id="KW-0067">ATP-binding</keyword>
<dbReference type="PRINTS" id="PR00344">
    <property type="entry name" value="BCTRLSENSOR"/>
</dbReference>
<evidence type="ECO:0000256" key="3">
    <source>
        <dbReference type="ARBA" id="ARBA00022553"/>
    </source>
</evidence>
<dbReference type="InterPro" id="IPR008979">
    <property type="entry name" value="Galactose-bd-like_sf"/>
</dbReference>
<evidence type="ECO:0000256" key="6">
    <source>
        <dbReference type="ARBA" id="ARBA00022777"/>
    </source>
</evidence>
<dbReference type="Gene3D" id="3.30.565.10">
    <property type="entry name" value="Histidine kinase-like ATPase, C-terminal domain"/>
    <property type="match status" value="1"/>
</dbReference>
<dbReference type="Pfam" id="PF07695">
    <property type="entry name" value="7TMR-DISM_7TM"/>
    <property type="match status" value="1"/>
</dbReference>
<comment type="catalytic activity">
    <reaction evidence="1">
        <text>ATP + protein L-histidine = ADP + protein N-phospho-L-histidine.</text>
        <dbReference type="EC" id="2.7.13.3"/>
    </reaction>
</comment>
<dbReference type="InterPro" id="IPR004358">
    <property type="entry name" value="Sig_transdc_His_kin-like_C"/>
</dbReference>
<evidence type="ECO:0000256" key="5">
    <source>
        <dbReference type="ARBA" id="ARBA00022741"/>
    </source>
</evidence>
<accession>A0ABS4J145</accession>
<dbReference type="RefSeq" id="WP_209975445.1">
    <property type="nucleotide sequence ID" value="NZ_JAGGLB010000019.1"/>
</dbReference>
<evidence type="ECO:0000313" key="12">
    <source>
        <dbReference type="Proteomes" id="UP001519287"/>
    </source>
</evidence>
<feature type="transmembrane region" description="Helical" evidence="9">
    <location>
        <begin position="349"/>
        <end position="373"/>
    </location>
</feature>
<name>A0ABS4J145_9BACL</name>
<feature type="transmembrane region" description="Helical" evidence="9">
    <location>
        <begin position="294"/>
        <end position="315"/>
    </location>
</feature>
<evidence type="ECO:0000256" key="2">
    <source>
        <dbReference type="ARBA" id="ARBA00012438"/>
    </source>
</evidence>
<evidence type="ECO:0000256" key="7">
    <source>
        <dbReference type="ARBA" id="ARBA00022840"/>
    </source>
</evidence>
<dbReference type="Pfam" id="PF00512">
    <property type="entry name" value="HisKA"/>
    <property type="match status" value="1"/>
</dbReference>
<dbReference type="EMBL" id="JAGGLB010000019">
    <property type="protein sequence ID" value="MBP1993563.1"/>
    <property type="molecule type" value="Genomic_DNA"/>
</dbReference>
<keyword evidence="3" id="KW-0597">Phosphoprotein</keyword>
<feature type="domain" description="Histidine kinase" evidence="10">
    <location>
        <begin position="451"/>
        <end position="696"/>
    </location>
</feature>
<proteinExistence type="predicted"/>
<keyword evidence="4" id="KW-0808">Transferase</keyword>
<dbReference type="Gene3D" id="1.10.287.130">
    <property type="match status" value="1"/>
</dbReference>
<keyword evidence="8" id="KW-0902">Two-component regulatory system</keyword>
<reference evidence="11 12" key="1">
    <citation type="submission" date="2021-03" db="EMBL/GenBank/DDBJ databases">
        <title>Genomic Encyclopedia of Type Strains, Phase IV (KMG-IV): sequencing the most valuable type-strain genomes for metagenomic binning, comparative biology and taxonomic classification.</title>
        <authorList>
            <person name="Goeker M."/>
        </authorList>
    </citation>
    <scope>NUCLEOTIDE SEQUENCE [LARGE SCALE GENOMIC DNA]</scope>
    <source>
        <strain evidence="11 12">DSM 26048</strain>
    </source>
</reference>
<dbReference type="SUPFAM" id="SSF47384">
    <property type="entry name" value="Homodimeric domain of signal transducing histidine kinase"/>
    <property type="match status" value="1"/>
</dbReference>
<gene>
    <name evidence="11" type="ORF">J2Z66_005185</name>
</gene>
<dbReference type="InterPro" id="IPR036097">
    <property type="entry name" value="HisK_dim/P_sf"/>
</dbReference>
<feature type="transmembrane region" description="Helical" evidence="9">
    <location>
        <begin position="210"/>
        <end position="228"/>
    </location>
</feature>
<evidence type="ECO:0000313" key="11">
    <source>
        <dbReference type="EMBL" id="MBP1993563.1"/>
    </source>
</evidence>
<evidence type="ECO:0000256" key="1">
    <source>
        <dbReference type="ARBA" id="ARBA00000085"/>
    </source>
</evidence>
<dbReference type="SUPFAM" id="SSF49785">
    <property type="entry name" value="Galactose-binding domain-like"/>
    <property type="match status" value="1"/>
</dbReference>
<keyword evidence="9" id="KW-0472">Membrane</keyword>
<keyword evidence="6 11" id="KW-0418">Kinase</keyword>
<evidence type="ECO:0000256" key="8">
    <source>
        <dbReference type="ARBA" id="ARBA00023012"/>
    </source>
</evidence>
<dbReference type="CDD" id="cd00082">
    <property type="entry name" value="HisKA"/>
    <property type="match status" value="1"/>
</dbReference>